<feature type="transmembrane region" description="Helical" evidence="1">
    <location>
        <begin position="78"/>
        <end position="103"/>
    </location>
</feature>
<keyword evidence="3" id="KW-1185">Reference proteome</keyword>
<gene>
    <name evidence="2" type="ORF">BC6307_08515</name>
</gene>
<accession>A0A223KPI9</accession>
<dbReference type="STRING" id="1314751.GCA_001591425_00583"/>
<protein>
    <submittedName>
        <fullName evidence="2">Uncharacterized protein</fullName>
    </submittedName>
</protein>
<evidence type="ECO:0000313" key="3">
    <source>
        <dbReference type="Proteomes" id="UP000215224"/>
    </source>
</evidence>
<feature type="transmembrane region" description="Helical" evidence="1">
    <location>
        <begin position="7"/>
        <end position="26"/>
    </location>
</feature>
<evidence type="ECO:0000256" key="1">
    <source>
        <dbReference type="SAM" id="Phobius"/>
    </source>
</evidence>
<keyword evidence="1" id="KW-1133">Transmembrane helix</keyword>
<keyword evidence="1" id="KW-0812">Transmembrane</keyword>
<reference evidence="2 3" key="1">
    <citation type="submission" date="2016-12" db="EMBL/GenBank/DDBJ databases">
        <title>The whole genome sequencing and assembly of Bacillus cohnii DSM 6307T strain.</title>
        <authorList>
            <person name="Lee Y.-J."/>
            <person name="Yi H."/>
            <person name="Bahn Y.-S."/>
            <person name="Kim J.F."/>
            <person name="Lee D.-W."/>
        </authorList>
    </citation>
    <scope>NUCLEOTIDE SEQUENCE [LARGE SCALE GENOMIC DNA]</scope>
    <source>
        <strain evidence="2 3">DSM 6307</strain>
    </source>
</reference>
<feature type="transmembrane region" description="Helical" evidence="1">
    <location>
        <begin position="38"/>
        <end position="58"/>
    </location>
</feature>
<dbReference type="Proteomes" id="UP000215224">
    <property type="component" value="Chromosome"/>
</dbReference>
<dbReference type="EMBL" id="CP018866">
    <property type="protein sequence ID" value="AST91316.1"/>
    <property type="molecule type" value="Genomic_DNA"/>
</dbReference>
<organism evidence="2 3">
    <name type="scientific">Sutcliffiella cohnii</name>
    <dbReference type="NCBI Taxonomy" id="33932"/>
    <lineage>
        <taxon>Bacteria</taxon>
        <taxon>Bacillati</taxon>
        <taxon>Bacillota</taxon>
        <taxon>Bacilli</taxon>
        <taxon>Bacillales</taxon>
        <taxon>Bacillaceae</taxon>
        <taxon>Sutcliffiella</taxon>
    </lineage>
</organism>
<dbReference type="RefSeq" id="WP_066411844.1">
    <property type="nucleotide sequence ID" value="NZ_CP018866.1"/>
</dbReference>
<feature type="transmembrane region" description="Helical" evidence="1">
    <location>
        <begin position="109"/>
        <end position="130"/>
    </location>
</feature>
<proteinExistence type="predicted"/>
<sequence>MKKFITYLGWTVLFGVILYIGHQIQVNLREVGNSTYNLVPYAVFFTCFPVLVGILLRASKWVKEIKEGSRWTFNVPKFLGICLPALYISFVPLIALTSGGQYILFYSELVLLANTNITTITGLIGGYVLLDCIRKK</sequence>
<dbReference type="KEGG" id="bcoh:BC6307_08515"/>
<evidence type="ECO:0000313" key="2">
    <source>
        <dbReference type="EMBL" id="AST91316.1"/>
    </source>
</evidence>
<dbReference type="AlphaFoldDB" id="A0A223KPI9"/>
<keyword evidence="1" id="KW-0472">Membrane</keyword>
<name>A0A223KPI9_9BACI</name>